<dbReference type="InterPro" id="IPR025507">
    <property type="entry name" value="DUF4394"/>
</dbReference>
<name>A0ABY2XBY9_9RHOB</name>
<sequence>MKRFTYLAAAIVTATASSATAAHLSDSSGYALTGNGKRLVVYDSLGSIENSSVIKLDATIDAIAYRPVTGELYGLSKGKNGNKIVVIDTMSGTTTDTGATFNNASIGDGAKVGFDFNNAIDAARGVSTADDNVVFFPSDFQSANANTVQRFTDLFYRTAATDADGDGNPDGVADANAGVNPAIFANAYTNAVAGAKASTTFQYALDAGTNSLVSLANNAGILDTIAKVTFNGKEIDFTTVGGFDIISKAEGDNTAIALLNSKGMKSKLFEIDLTTGFATLVGNTGMKNLSGFAASAPTPQPVPLPASALLLGGAIAGGAAFARKRRKA</sequence>
<evidence type="ECO:0000313" key="3">
    <source>
        <dbReference type="EMBL" id="TMV14524.1"/>
    </source>
</evidence>
<dbReference type="RefSeq" id="WP_138861876.1">
    <property type="nucleotide sequence ID" value="NZ_VCPC01000001.1"/>
</dbReference>
<dbReference type="EMBL" id="VCPC01000001">
    <property type="protein sequence ID" value="TMV14524.1"/>
    <property type="molecule type" value="Genomic_DNA"/>
</dbReference>
<feature type="chain" id="PRO_5046957508" evidence="1">
    <location>
        <begin position="22"/>
        <end position="328"/>
    </location>
</feature>
<gene>
    <name evidence="3" type="ORF">FGK64_00610</name>
</gene>
<reference evidence="3 4" key="1">
    <citation type="submission" date="2019-05" db="EMBL/GenBank/DDBJ databases">
        <title>Marivita sp. nov. isolated from sea sediment.</title>
        <authorList>
            <person name="Kim W."/>
        </authorList>
    </citation>
    <scope>NUCLEOTIDE SEQUENCE [LARGE SCALE GENOMIC DNA]</scope>
    <source>
        <strain evidence="3 4">CAU 1492</strain>
    </source>
</reference>
<keyword evidence="4" id="KW-1185">Reference proteome</keyword>
<evidence type="ECO:0000313" key="4">
    <source>
        <dbReference type="Proteomes" id="UP001191082"/>
    </source>
</evidence>
<comment type="caution">
    <text evidence="3">The sequence shown here is derived from an EMBL/GenBank/DDBJ whole genome shotgun (WGS) entry which is preliminary data.</text>
</comment>
<dbReference type="Proteomes" id="UP001191082">
    <property type="component" value="Unassembled WGS sequence"/>
</dbReference>
<organism evidence="3 4">
    <name type="scientific">Arenibacterium halophilum</name>
    <dbReference type="NCBI Taxonomy" id="2583821"/>
    <lineage>
        <taxon>Bacteria</taxon>
        <taxon>Pseudomonadati</taxon>
        <taxon>Pseudomonadota</taxon>
        <taxon>Alphaproteobacteria</taxon>
        <taxon>Rhodobacterales</taxon>
        <taxon>Paracoccaceae</taxon>
        <taxon>Arenibacterium</taxon>
    </lineage>
</organism>
<proteinExistence type="predicted"/>
<keyword evidence="1" id="KW-0732">Signal</keyword>
<feature type="domain" description="DUF4394" evidence="2">
    <location>
        <begin position="54"/>
        <end position="293"/>
    </location>
</feature>
<accession>A0ABY2XBY9</accession>
<dbReference type="Pfam" id="PF14339">
    <property type="entry name" value="DUF4394"/>
    <property type="match status" value="1"/>
</dbReference>
<evidence type="ECO:0000256" key="1">
    <source>
        <dbReference type="SAM" id="SignalP"/>
    </source>
</evidence>
<feature type="signal peptide" evidence="1">
    <location>
        <begin position="1"/>
        <end position="21"/>
    </location>
</feature>
<evidence type="ECO:0000259" key="2">
    <source>
        <dbReference type="Pfam" id="PF14339"/>
    </source>
</evidence>
<protein>
    <submittedName>
        <fullName evidence="3">DUF4394 domain-containing protein</fullName>
    </submittedName>
</protein>